<feature type="region of interest" description="Disordered" evidence="1">
    <location>
        <begin position="185"/>
        <end position="206"/>
    </location>
</feature>
<keyword evidence="3" id="KW-1185">Reference proteome</keyword>
<reference evidence="2" key="1">
    <citation type="submission" date="2021-01" db="EMBL/GenBank/DDBJ databases">
        <authorList>
            <consortium name="Genoscope - CEA"/>
            <person name="William W."/>
        </authorList>
    </citation>
    <scope>NUCLEOTIDE SEQUENCE</scope>
</reference>
<dbReference type="OrthoDB" id="10251250at2759"/>
<evidence type="ECO:0000313" key="3">
    <source>
        <dbReference type="Proteomes" id="UP000689195"/>
    </source>
</evidence>
<dbReference type="PANTHER" id="PTHR46282">
    <property type="entry name" value="LEUCINE-RICH MELANOCYTE DIFFERENTIATION-ASSOCIATED PROTEIN"/>
    <property type="match status" value="1"/>
</dbReference>
<proteinExistence type="predicted"/>
<evidence type="ECO:0000313" key="2">
    <source>
        <dbReference type="EMBL" id="CAD8141401.1"/>
    </source>
</evidence>
<name>A0A8S1SJ59_9CILI</name>
<dbReference type="InterPro" id="IPR043313">
    <property type="entry name" value="LRMDA"/>
</dbReference>
<dbReference type="EMBL" id="CAJJDO010000010">
    <property type="protein sequence ID" value="CAD8141401.1"/>
    <property type="molecule type" value="Genomic_DNA"/>
</dbReference>
<gene>
    <name evidence="2" type="ORF">PPENT_87.1.T0100096</name>
</gene>
<accession>A0A8S1SJ59</accession>
<dbReference type="AlphaFoldDB" id="A0A8S1SJ59"/>
<comment type="caution">
    <text evidence="2">The sequence shown here is derived from an EMBL/GenBank/DDBJ whole genome shotgun (WGS) entry which is preliminary data.</text>
</comment>
<protein>
    <submittedName>
        <fullName evidence="2">Uncharacterized protein</fullName>
    </submittedName>
</protein>
<organism evidence="2 3">
    <name type="scientific">Paramecium pentaurelia</name>
    <dbReference type="NCBI Taxonomy" id="43138"/>
    <lineage>
        <taxon>Eukaryota</taxon>
        <taxon>Sar</taxon>
        <taxon>Alveolata</taxon>
        <taxon>Ciliophora</taxon>
        <taxon>Intramacronucleata</taxon>
        <taxon>Oligohymenophorea</taxon>
        <taxon>Peniculida</taxon>
        <taxon>Parameciidae</taxon>
        <taxon>Paramecium</taxon>
    </lineage>
</organism>
<evidence type="ECO:0000256" key="1">
    <source>
        <dbReference type="SAM" id="MobiDB-lite"/>
    </source>
</evidence>
<dbReference type="Proteomes" id="UP000689195">
    <property type="component" value="Unassembled WGS sequence"/>
</dbReference>
<sequence>MLILAGMKLKDLSEQTQQLQQNIKHLDVSVISFLSFQSNLLKSGKDFNMFPNLETLIIDNNYFFRLDDFPILPNLITLSANKNTFNNFDMFIQHCKEKFPKLTHLSLIKNPICPMFTQGEEEYVNYRAKFIQELPLLKNIDGTPVNPQEADPNFWKQQQQIKQQQIQNYDEQKRGTIDYNAKYQKPNSKTVKTKSEGNRFVKNTHL</sequence>
<dbReference type="PANTHER" id="PTHR46282:SF1">
    <property type="entry name" value="LEUCINE-RICH REPEAT-CONTAINING PROTEIN 72-LIKE"/>
    <property type="match status" value="1"/>
</dbReference>